<dbReference type="RefSeq" id="WP_016813547.1">
    <property type="nucleotide sequence ID" value="NZ_BOQM01000004.1"/>
</dbReference>
<proteinExistence type="inferred from homology"/>
<dbReference type="GeneID" id="93771670"/>
<reference evidence="2 5" key="2">
    <citation type="submission" date="2021-03" db="EMBL/GenBank/DDBJ databases">
        <title>Whole genome shotgun sequence of Salinispora arenicola NBRC 105043.</title>
        <authorList>
            <person name="Komaki H."/>
            <person name="Tamura T."/>
        </authorList>
    </citation>
    <scope>NUCLEOTIDE SEQUENCE [LARGE SCALE GENOMIC DNA]</scope>
    <source>
        <strain evidence="2 5">NBRC 105043</strain>
    </source>
</reference>
<dbReference type="PANTHER" id="PTHR23419:SF8">
    <property type="entry name" value="FI09726P"/>
    <property type="match status" value="1"/>
</dbReference>
<name>A0A542XN83_SALAC</name>
<protein>
    <submittedName>
        <fullName evidence="2">Dihydroorotate dehydrogenase</fullName>
    </submittedName>
    <submittedName>
        <fullName evidence="3">Periplasmic divalent cation tolerance protein</fullName>
    </submittedName>
</protein>
<gene>
    <name evidence="2" type="primary">cutA</name>
    <name evidence="3" type="ORF">FB564_2425</name>
    <name evidence="2" type="ORF">Sar04_07110</name>
</gene>
<dbReference type="InterPro" id="IPR011322">
    <property type="entry name" value="N-reg_PII-like_a/b"/>
</dbReference>
<dbReference type="Proteomes" id="UP000677457">
    <property type="component" value="Unassembled WGS sequence"/>
</dbReference>
<sequence length="106" mass="11633">MDEICVVTTVVDARSAAEGLAAAAVNNRLAACAQLGGQVDSTYWWQQNLETESEWSVQFKTALDRAGALVEQIRSTHPYDVPEILVTRVGSGNPDYTAWVHEQTRP</sequence>
<dbReference type="EMBL" id="VFOL01000001">
    <property type="protein sequence ID" value="TQL37275.1"/>
    <property type="molecule type" value="Genomic_DNA"/>
</dbReference>
<dbReference type="GO" id="GO:0005507">
    <property type="term" value="F:copper ion binding"/>
    <property type="evidence" value="ECO:0007669"/>
    <property type="project" value="TreeGrafter"/>
</dbReference>
<dbReference type="GO" id="GO:0010038">
    <property type="term" value="P:response to metal ion"/>
    <property type="evidence" value="ECO:0007669"/>
    <property type="project" value="InterPro"/>
</dbReference>
<evidence type="ECO:0000313" key="5">
    <source>
        <dbReference type="Proteomes" id="UP000677457"/>
    </source>
</evidence>
<dbReference type="SUPFAM" id="SSF54913">
    <property type="entry name" value="GlnB-like"/>
    <property type="match status" value="1"/>
</dbReference>
<evidence type="ECO:0000256" key="1">
    <source>
        <dbReference type="ARBA" id="ARBA00010169"/>
    </source>
</evidence>
<dbReference type="Pfam" id="PF03091">
    <property type="entry name" value="CutA1"/>
    <property type="match status" value="1"/>
</dbReference>
<dbReference type="Proteomes" id="UP000315983">
    <property type="component" value="Unassembled WGS sequence"/>
</dbReference>
<evidence type="ECO:0000313" key="2">
    <source>
        <dbReference type="EMBL" id="GIM82411.1"/>
    </source>
</evidence>
<dbReference type="PANTHER" id="PTHR23419">
    <property type="entry name" value="DIVALENT CATION TOLERANCE CUTA-RELATED"/>
    <property type="match status" value="1"/>
</dbReference>
<dbReference type="AlphaFoldDB" id="A0A542XN83"/>
<comment type="caution">
    <text evidence="3">The sequence shown here is derived from an EMBL/GenBank/DDBJ whole genome shotgun (WGS) entry which is preliminary data.</text>
</comment>
<dbReference type="InterPro" id="IPR015867">
    <property type="entry name" value="N-reg_PII/ATP_PRibTrfase_C"/>
</dbReference>
<accession>A0A542XN83</accession>
<evidence type="ECO:0000313" key="3">
    <source>
        <dbReference type="EMBL" id="TQL37275.1"/>
    </source>
</evidence>
<dbReference type="InterPro" id="IPR004323">
    <property type="entry name" value="Ion_tolerance_CutA"/>
</dbReference>
<organism evidence="3 4">
    <name type="scientific">Salinispora arenicola</name>
    <dbReference type="NCBI Taxonomy" id="168697"/>
    <lineage>
        <taxon>Bacteria</taxon>
        <taxon>Bacillati</taxon>
        <taxon>Actinomycetota</taxon>
        <taxon>Actinomycetes</taxon>
        <taxon>Micromonosporales</taxon>
        <taxon>Micromonosporaceae</taxon>
        <taxon>Salinispora</taxon>
    </lineage>
</organism>
<comment type="similarity">
    <text evidence="1">Belongs to the CutA family.</text>
</comment>
<dbReference type="EMBL" id="BOQM01000004">
    <property type="protein sequence ID" value="GIM82411.1"/>
    <property type="molecule type" value="Genomic_DNA"/>
</dbReference>
<keyword evidence="5" id="KW-1185">Reference proteome</keyword>
<reference evidence="3 4" key="1">
    <citation type="submission" date="2019-06" db="EMBL/GenBank/DDBJ databases">
        <title>Sequencing the genomes of 1000 actinobacteria strains.</title>
        <authorList>
            <person name="Klenk H.-P."/>
        </authorList>
    </citation>
    <scope>NUCLEOTIDE SEQUENCE [LARGE SCALE GENOMIC DNA]</scope>
    <source>
        <strain evidence="3 4">DSM 44819</strain>
    </source>
</reference>
<dbReference type="Gene3D" id="3.30.70.120">
    <property type="match status" value="1"/>
</dbReference>
<evidence type="ECO:0000313" key="4">
    <source>
        <dbReference type="Proteomes" id="UP000315983"/>
    </source>
</evidence>